<dbReference type="PANTHER" id="PTHR13377">
    <property type="entry name" value="PLACENTAL PROTEIN 6"/>
    <property type="match status" value="1"/>
</dbReference>
<protein>
    <recommendedName>
        <fullName evidence="9">Rhomboid-like protein 19</fullName>
    </recommendedName>
</protein>
<dbReference type="GO" id="GO:0005794">
    <property type="term" value="C:Golgi apparatus"/>
    <property type="evidence" value="ECO:0007669"/>
    <property type="project" value="TreeGrafter"/>
</dbReference>
<organism evidence="7 8">
    <name type="scientific">Ceratodon purpureus</name>
    <name type="common">Fire moss</name>
    <name type="synonym">Dicranum purpureum</name>
    <dbReference type="NCBI Taxonomy" id="3225"/>
    <lineage>
        <taxon>Eukaryota</taxon>
        <taxon>Viridiplantae</taxon>
        <taxon>Streptophyta</taxon>
        <taxon>Embryophyta</taxon>
        <taxon>Bryophyta</taxon>
        <taxon>Bryophytina</taxon>
        <taxon>Bryopsida</taxon>
        <taxon>Dicranidae</taxon>
        <taxon>Pseudoditrichales</taxon>
        <taxon>Ditrichaceae</taxon>
        <taxon>Ceratodon</taxon>
    </lineage>
</organism>
<evidence type="ECO:0008006" key="9">
    <source>
        <dbReference type="Google" id="ProtNLM"/>
    </source>
</evidence>
<proteinExistence type="predicted"/>
<evidence type="ECO:0000256" key="4">
    <source>
        <dbReference type="ARBA" id="ARBA00023136"/>
    </source>
</evidence>
<evidence type="ECO:0000313" key="7">
    <source>
        <dbReference type="EMBL" id="KAG0576582.1"/>
    </source>
</evidence>
<gene>
    <name evidence="7" type="ORF">KC19_5G091300</name>
</gene>
<dbReference type="FunFam" id="1.20.1540.10:FF:000004">
    <property type="entry name" value="Transmembrane protein 115"/>
    <property type="match status" value="1"/>
</dbReference>
<dbReference type="Gene3D" id="1.20.1540.10">
    <property type="entry name" value="Rhomboid-like"/>
    <property type="match status" value="1"/>
</dbReference>
<dbReference type="GO" id="GO:0006890">
    <property type="term" value="P:retrograde vesicle-mediated transport, Golgi to endoplasmic reticulum"/>
    <property type="evidence" value="ECO:0007669"/>
    <property type="project" value="InterPro"/>
</dbReference>
<dbReference type="EMBL" id="CM026425">
    <property type="protein sequence ID" value="KAG0576582.1"/>
    <property type="molecule type" value="Genomic_DNA"/>
</dbReference>
<feature type="compositionally biased region" description="Basic and acidic residues" evidence="5">
    <location>
        <begin position="273"/>
        <end position="282"/>
    </location>
</feature>
<dbReference type="InterPro" id="IPR013861">
    <property type="entry name" value="TMEM115/Pdh1/Rbl19"/>
</dbReference>
<accession>A0A8T0HZG3</accession>
<feature type="region of interest" description="Disordered" evidence="5">
    <location>
        <begin position="261"/>
        <end position="282"/>
    </location>
</feature>
<evidence type="ECO:0000256" key="3">
    <source>
        <dbReference type="ARBA" id="ARBA00022989"/>
    </source>
</evidence>
<feature type="transmembrane region" description="Helical" evidence="6">
    <location>
        <begin position="99"/>
        <end position="121"/>
    </location>
</feature>
<dbReference type="SMART" id="SM01160">
    <property type="entry name" value="DUF1751"/>
    <property type="match status" value="1"/>
</dbReference>
<sequence>MSASAPIPGSGGLFSGFTRLSKGLAAVLVTGYLANAVFPHTISDAFALIPGRFIPYVWNIITAGYLETSIFGLVPSIGALLLAGRHLEPFWGSKEFMKFIVYVNLFTCASTFVLAVFLYFITRQGDYLYAPISGFHGILAGFLVAVKQIGPEQEIPVLKLRAKWAPSLFVSFGILSSLFFPAPIQIVPFIVFGTYGAWMYLRYFQKKPEAGLKGDASAEFAFATFFPVPLQNFVNPISTVFEKMFCGQRSQASIVGAPDVELGKPLPGSDSAEASRRRERGARALEERLSSSFKTVAEDLPVKETLTRARSSKGDLETSIESDKSAD</sequence>
<reference evidence="7" key="1">
    <citation type="submission" date="2020-06" db="EMBL/GenBank/DDBJ databases">
        <title>WGS assembly of Ceratodon purpureus strain R40.</title>
        <authorList>
            <person name="Carey S.B."/>
            <person name="Jenkins J."/>
            <person name="Shu S."/>
            <person name="Lovell J.T."/>
            <person name="Sreedasyam A."/>
            <person name="Maumus F."/>
            <person name="Tiley G.P."/>
            <person name="Fernandez-Pozo N."/>
            <person name="Barry K."/>
            <person name="Chen C."/>
            <person name="Wang M."/>
            <person name="Lipzen A."/>
            <person name="Daum C."/>
            <person name="Saski C.A."/>
            <person name="Payton A.C."/>
            <person name="Mcbreen J.C."/>
            <person name="Conrad R.E."/>
            <person name="Kollar L.M."/>
            <person name="Olsson S."/>
            <person name="Huttunen S."/>
            <person name="Landis J.B."/>
            <person name="Wickett N.J."/>
            <person name="Johnson M.G."/>
            <person name="Rensing S.A."/>
            <person name="Grimwood J."/>
            <person name="Schmutz J."/>
            <person name="Mcdaniel S.F."/>
        </authorList>
    </citation>
    <scope>NUCLEOTIDE SEQUENCE</scope>
    <source>
        <strain evidence="7">R40</strain>
    </source>
</reference>
<comment type="caution">
    <text evidence="7">The sequence shown here is derived from an EMBL/GenBank/DDBJ whole genome shotgun (WGS) entry which is preliminary data.</text>
</comment>
<evidence type="ECO:0000313" key="8">
    <source>
        <dbReference type="Proteomes" id="UP000822688"/>
    </source>
</evidence>
<feature type="transmembrane region" description="Helical" evidence="6">
    <location>
        <begin position="20"/>
        <end position="38"/>
    </location>
</feature>
<keyword evidence="8" id="KW-1185">Reference proteome</keyword>
<dbReference type="SUPFAM" id="SSF144091">
    <property type="entry name" value="Rhomboid-like"/>
    <property type="match status" value="1"/>
</dbReference>
<dbReference type="PANTHER" id="PTHR13377:SF3">
    <property type="entry name" value="TRANSMEMBRANE PROTEIN 115"/>
    <property type="match status" value="1"/>
</dbReference>
<dbReference type="InterPro" id="IPR035952">
    <property type="entry name" value="Rhomboid-like_sf"/>
</dbReference>
<name>A0A8T0HZG3_CERPU</name>
<evidence type="ECO:0000256" key="2">
    <source>
        <dbReference type="ARBA" id="ARBA00022692"/>
    </source>
</evidence>
<keyword evidence="4 6" id="KW-0472">Membrane</keyword>
<evidence type="ECO:0000256" key="6">
    <source>
        <dbReference type="SAM" id="Phobius"/>
    </source>
</evidence>
<comment type="subcellular location">
    <subcellularLocation>
        <location evidence="1">Membrane</location>
        <topology evidence="1">Multi-pass membrane protein</topology>
    </subcellularLocation>
</comment>
<dbReference type="Proteomes" id="UP000822688">
    <property type="component" value="Chromosome 5"/>
</dbReference>
<dbReference type="AlphaFoldDB" id="A0A8T0HZG3"/>
<feature type="region of interest" description="Disordered" evidence="5">
    <location>
        <begin position="308"/>
        <end position="327"/>
    </location>
</feature>
<feature type="transmembrane region" description="Helical" evidence="6">
    <location>
        <begin position="127"/>
        <end position="150"/>
    </location>
</feature>
<keyword evidence="3 6" id="KW-1133">Transmembrane helix</keyword>
<keyword evidence="2 6" id="KW-0812">Transmembrane</keyword>
<evidence type="ECO:0000256" key="1">
    <source>
        <dbReference type="ARBA" id="ARBA00004141"/>
    </source>
</evidence>
<dbReference type="GO" id="GO:0016020">
    <property type="term" value="C:membrane"/>
    <property type="evidence" value="ECO:0007669"/>
    <property type="project" value="UniProtKB-SubCell"/>
</dbReference>
<evidence type="ECO:0000256" key="5">
    <source>
        <dbReference type="SAM" id="MobiDB-lite"/>
    </source>
</evidence>
<dbReference type="Pfam" id="PF08551">
    <property type="entry name" value="DUF1751"/>
    <property type="match status" value="1"/>
</dbReference>